<reference evidence="4" key="1">
    <citation type="submission" date="2017-08" db="EMBL/GenBank/DDBJ databases">
        <authorList>
            <person name="Huang Z."/>
        </authorList>
    </citation>
    <scope>NUCLEOTIDE SEQUENCE [LARGE SCALE GENOMIC DNA]</scope>
    <source>
        <strain evidence="4">SA5d-4</strain>
    </source>
</reference>
<gene>
    <name evidence="3" type="ORF">CIB95_00500</name>
</gene>
<evidence type="ECO:0000259" key="2">
    <source>
        <dbReference type="SMART" id="SM00014"/>
    </source>
</evidence>
<dbReference type="Proteomes" id="UP000217083">
    <property type="component" value="Unassembled WGS sequence"/>
</dbReference>
<dbReference type="SMART" id="SM00014">
    <property type="entry name" value="acidPPc"/>
    <property type="match status" value="1"/>
</dbReference>
<dbReference type="PANTHER" id="PTHR14969">
    <property type="entry name" value="SPHINGOSINE-1-PHOSPHATE PHOSPHOHYDROLASE"/>
    <property type="match status" value="1"/>
</dbReference>
<protein>
    <submittedName>
        <fullName evidence="3">Undecaprenyl-diphosphatase</fullName>
    </submittedName>
</protein>
<feature type="transmembrane region" description="Helical" evidence="1">
    <location>
        <begin position="55"/>
        <end position="73"/>
    </location>
</feature>
<comment type="caution">
    <text evidence="3">The sequence shown here is derived from an EMBL/GenBank/DDBJ whole genome shotgun (WGS) entry which is preliminary data.</text>
</comment>
<dbReference type="EMBL" id="NPIA01000001">
    <property type="protein sequence ID" value="OZM58094.1"/>
    <property type="molecule type" value="Genomic_DNA"/>
</dbReference>
<organism evidence="3 4">
    <name type="scientific">Lottiidibacillus patelloidae</name>
    <dbReference type="NCBI Taxonomy" id="2670334"/>
    <lineage>
        <taxon>Bacteria</taxon>
        <taxon>Bacillati</taxon>
        <taxon>Bacillota</taxon>
        <taxon>Bacilli</taxon>
        <taxon>Bacillales</taxon>
        <taxon>Bacillaceae</taxon>
        <taxon>Lottiidibacillus</taxon>
    </lineage>
</organism>
<dbReference type="AlphaFoldDB" id="A0A263BWK6"/>
<keyword evidence="1" id="KW-0812">Transmembrane</keyword>
<dbReference type="SUPFAM" id="SSF48317">
    <property type="entry name" value="Acid phosphatase/Vanadium-dependent haloperoxidase"/>
    <property type="match status" value="1"/>
</dbReference>
<accession>A0A263BWK6</accession>
<keyword evidence="1" id="KW-0472">Membrane</keyword>
<dbReference type="InterPro" id="IPR000326">
    <property type="entry name" value="PAP2/HPO"/>
</dbReference>
<reference evidence="3 4" key="2">
    <citation type="submission" date="2017-09" db="EMBL/GenBank/DDBJ databases">
        <title>Bacillus patelloidae sp. nov., isolated from the intestinal tract of a marine limpet.</title>
        <authorList>
            <person name="Liu R."/>
            <person name="Dong C."/>
            <person name="Shao Z."/>
        </authorList>
    </citation>
    <scope>NUCLEOTIDE SEQUENCE [LARGE SCALE GENOMIC DNA]</scope>
    <source>
        <strain evidence="3 4">SA5d-4</strain>
    </source>
</reference>
<keyword evidence="1" id="KW-1133">Transmembrane helix</keyword>
<dbReference type="PANTHER" id="PTHR14969:SF58">
    <property type="entry name" value="UNDECAPRENYL-DIPHOSPHATASE BCRC"/>
    <property type="match status" value="1"/>
</dbReference>
<evidence type="ECO:0000313" key="3">
    <source>
        <dbReference type="EMBL" id="OZM58094.1"/>
    </source>
</evidence>
<name>A0A263BWK6_9BACI</name>
<sequence length="171" mass="19538">MDYKLFKLINQLAGRSFWVDKLMILISNRARYLYLFAILFLLICKGRNKEVGKNAVYSMCLAYLVNLMIRIFSYKPRPFVKHRVGILKPCKMDSSFPSKHTLLVFAVSTSIIMYKKGIGLVLSTLSLLTGLSRVWLGHHYPSDIIGSACIGSLISVVVDRFQNEKKKYPSH</sequence>
<feature type="domain" description="Phosphatidic acid phosphatase type 2/haloperoxidase" evidence="2">
    <location>
        <begin position="55"/>
        <end position="159"/>
    </location>
</feature>
<keyword evidence="4" id="KW-1185">Reference proteome</keyword>
<dbReference type="Gene3D" id="1.20.144.10">
    <property type="entry name" value="Phosphatidic acid phosphatase type 2/haloperoxidase"/>
    <property type="match status" value="1"/>
</dbReference>
<dbReference type="InterPro" id="IPR036938">
    <property type="entry name" value="PAP2/HPO_sf"/>
</dbReference>
<dbReference type="RefSeq" id="WP_094920435.1">
    <property type="nucleotide sequence ID" value="NZ_NPIA01000001.1"/>
</dbReference>
<feature type="transmembrane region" description="Helical" evidence="1">
    <location>
        <begin position="21"/>
        <end position="43"/>
    </location>
</feature>
<evidence type="ECO:0000313" key="4">
    <source>
        <dbReference type="Proteomes" id="UP000217083"/>
    </source>
</evidence>
<proteinExistence type="predicted"/>
<dbReference type="Pfam" id="PF01569">
    <property type="entry name" value="PAP2"/>
    <property type="match status" value="1"/>
</dbReference>
<evidence type="ECO:0000256" key="1">
    <source>
        <dbReference type="SAM" id="Phobius"/>
    </source>
</evidence>